<name>A0A2T0VJ77_9MICO</name>
<dbReference type="Pfam" id="PF03551">
    <property type="entry name" value="PadR"/>
    <property type="match status" value="1"/>
</dbReference>
<dbReference type="AlphaFoldDB" id="A0A2T0VJ77"/>
<dbReference type="EMBL" id="PVTL01000001">
    <property type="protein sequence ID" value="PRY70281.1"/>
    <property type="molecule type" value="Genomic_DNA"/>
</dbReference>
<keyword evidence="5" id="KW-1185">Reference proteome</keyword>
<dbReference type="Gene3D" id="1.10.10.10">
    <property type="entry name" value="Winged helix-like DNA-binding domain superfamily/Winged helix DNA-binding domain"/>
    <property type="match status" value="1"/>
</dbReference>
<comment type="caution">
    <text evidence="4">The sequence shown here is derived from an EMBL/GenBank/DDBJ whole genome shotgun (WGS) entry which is preliminary data.</text>
</comment>
<evidence type="ECO:0000259" key="3">
    <source>
        <dbReference type="Pfam" id="PF10400"/>
    </source>
</evidence>
<accession>A0A2T0VJ77</accession>
<organism evidence="4 5">
    <name type="scientific">Glaciihabitans tibetensis</name>
    <dbReference type="NCBI Taxonomy" id="1266600"/>
    <lineage>
        <taxon>Bacteria</taxon>
        <taxon>Bacillati</taxon>
        <taxon>Actinomycetota</taxon>
        <taxon>Actinomycetes</taxon>
        <taxon>Micrococcales</taxon>
        <taxon>Microbacteriaceae</taxon>
        <taxon>Glaciihabitans</taxon>
    </lineage>
</organism>
<dbReference type="SUPFAM" id="SSF46785">
    <property type="entry name" value="Winged helix' DNA-binding domain"/>
    <property type="match status" value="1"/>
</dbReference>
<dbReference type="InterPro" id="IPR018309">
    <property type="entry name" value="Tscrpt_reg_PadR_C"/>
</dbReference>
<dbReference type="PANTHER" id="PTHR43252">
    <property type="entry name" value="TRANSCRIPTIONAL REGULATOR YQJI"/>
    <property type="match status" value="1"/>
</dbReference>
<dbReference type="OrthoDB" id="3186544at2"/>
<feature type="region of interest" description="Disordered" evidence="1">
    <location>
        <begin position="168"/>
        <end position="191"/>
    </location>
</feature>
<evidence type="ECO:0000313" key="4">
    <source>
        <dbReference type="EMBL" id="PRY70281.1"/>
    </source>
</evidence>
<dbReference type="GO" id="GO:0003677">
    <property type="term" value="F:DNA binding"/>
    <property type="evidence" value="ECO:0007669"/>
    <property type="project" value="UniProtKB-KW"/>
</dbReference>
<dbReference type="Pfam" id="PF10400">
    <property type="entry name" value="Vir_act_alpha_C"/>
    <property type="match status" value="1"/>
</dbReference>
<dbReference type="Proteomes" id="UP000237983">
    <property type="component" value="Unassembled WGS sequence"/>
</dbReference>
<feature type="domain" description="Transcription regulator PadR C-terminal" evidence="3">
    <location>
        <begin position="90"/>
        <end position="166"/>
    </location>
</feature>
<evidence type="ECO:0000259" key="2">
    <source>
        <dbReference type="Pfam" id="PF03551"/>
    </source>
</evidence>
<keyword evidence="4" id="KW-0238">DNA-binding</keyword>
<reference evidence="4 5" key="1">
    <citation type="submission" date="2018-03" db="EMBL/GenBank/DDBJ databases">
        <title>Genomic Encyclopedia of Type Strains, Phase III (KMG-III): the genomes of soil and plant-associated and newly described type strains.</title>
        <authorList>
            <person name="Whitman W."/>
        </authorList>
    </citation>
    <scope>NUCLEOTIDE SEQUENCE [LARGE SCALE GENOMIC DNA]</scope>
    <source>
        <strain evidence="4 5">CGMCC 1.12484</strain>
    </source>
</reference>
<feature type="domain" description="Transcription regulator PadR N-terminal" evidence="2">
    <location>
        <begin position="7"/>
        <end position="77"/>
    </location>
</feature>
<dbReference type="RefSeq" id="WP_106209283.1">
    <property type="nucleotide sequence ID" value="NZ_PVTL01000001.1"/>
</dbReference>
<dbReference type="PANTHER" id="PTHR43252:SF2">
    <property type="entry name" value="TRANSCRIPTION REGULATOR, PADR-LIKE FAMILY"/>
    <property type="match status" value="1"/>
</dbReference>
<sequence>MAIRDALLAILAQGPCYGNQLKHEYDRRTGGAWPLNVGQIYTTLDRLERDNLVSAAAPNDQGQRVYDLTEQGRTEAAQWFARPLDDAPARDELATKIALAVTLADVDAIDVIERQRLSTQHRLAALRARRATLEAGDELASQLIVEAQIGAVTAEALWLDLAEQRMRQSSPASGVIPLETEPPRRGRPPQH</sequence>
<dbReference type="InterPro" id="IPR005149">
    <property type="entry name" value="Tscrpt_reg_PadR_N"/>
</dbReference>
<gene>
    <name evidence="4" type="ORF">B0I08_101411</name>
</gene>
<dbReference type="InterPro" id="IPR036388">
    <property type="entry name" value="WH-like_DNA-bd_sf"/>
</dbReference>
<dbReference type="InterPro" id="IPR036390">
    <property type="entry name" value="WH_DNA-bd_sf"/>
</dbReference>
<evidence type="ECO:0000313" key="5">
    <source>
        <dbReference type="Proteomes" id="UP000237983"/>
    </source>
</evidence>
<proteinExistence type="predicted"/>
<evidence type="ECO:0000256" key="1">
    <source>
        <dbReference type="SAM" id="MobiDB-lite"/>
    </source>
</evidence>
<protein>
    <submittedName>
        <fullName evidence="4">DNA-binding PadR family transcriptional regulator</fullName>
    </submittedName>
</protein>